<dbReference type="Pfam" id="PF03134">
    <property type="entry name" value="TB2_DP1_HVA22"/>
    <property type="match status" value="1"/>
</dbReference>
<dbReference type="InterPro" id="IPR004345">
    <property type="entry name" value="TB2_DP1_HVA22"/>
</dbReference>
<sequence>MGKAWFLLTKLHSLAWPGLTLAYPLYASMMAMEGGDTSKPDVQQWLAYWIMYALLSPLGMILQPLLQWIPFCYDVKLVLVAWLVLPQFGGARFLYEKYVRDHALRLIGRKDHPRHQVATSRPFQPAPGILPNAGDTSTHRSNSPNAQDASSHQSYKPNARDTSTHPSNTPNARDASTHQSNTANVRDTSTHPSNIANTRDTSTRVGRMSSTGGGENRVVHKLGKLRSTWKNLARRHTRW</sequence>
<dbReference type="STRING" id="74649.A0A2P6SM15"/>
<dbReference type="Proteomes" id="UP000238479">
    <property type="component" value="Chromosome 1"/>
</dbReference>
<evidence type="ECO:0000256" key="3">
    <source>
        <dbReference type="SAM" id="SignalP"/>
    </source>
</evidence>
<dbReference type="AlphaFoldDB" id="A0A2P6SM15"/>
<evidence type="ECO:0000256" key="1">
    <source>
        <dbReference type="RuleBase" id="RU362006"/>
    </source>
</evidence>
<feature type="chain" id="PRO_5015126042" description="HVA22-like protein" evidence="3">
    <location>
        <begin position="23"/>
        <end position="239"/>
    </location>
</feature>
<dbReference type="OrthoDB" id="10009287at2759"/>
<keyword evidence="1" id="KW-0812">Transmembrane</keyword>
<dbReference type="PANTHER" id="PTHR12300">
    <property type="entry name" value="HVA22-LIKE PROTEINS"/>
    <property type="match status" value="1"/>
</dbReference>
<dbReference type="Gramene" id="PRQ59709">
    <property type="protein sequence ID" value="PRQ59709"/>
    <property type="gene ID" value="RchiOBHm_Chr1g0373191"/>
</dbReference>
<organism evidence="4 5">
    <name type="scientific">Rosa chinensis</name>
    <name type="common">China rose</name>
    <dbReference type="NCBI Taxonomy" id="74649"/>
    <lineage>
        <taxon>Eukaryota</taxon>
        <taxon>Viridiplantae</taxon>
        <taxon>Streptophyta</taxon>
        <taxon>Embryophyta</taxon>
        <taxon>Tracheophyta</taxon>
        <taxon>Spermatophyta</taxon>
        <taxon>Magnoliopsida</taxon>
        <taxon>eudicotyledons</taxon>
        <taxon>Gunneridae</taxon>
        <taxon>Pentapetalae</taxon>
        <taxon>rosids</taxon>
        <taxon>fabids</taxon>
        <taxon>Rosales</taxon>
        <taxon>Rosaceae</taxon>
        <taxon>Rosoideae</taxon>
        <taxon>Rosoideae incertae sedis</taxon>
        <taxon>Rosa</taxon>
    </lineage>
</organism>
<proteinExistence type="inferred from homology"/>
<reference evidence="4 5" key="1">
    <citation type="journal article" date="2018" name="Nat. Genet.">
        <title>The Rosa genome provides new insights in the design of modern roses.</title>
        <authorList>
            <person name="Bendahmane M."/>
        </authorList>
    </citation>
    <scope>NUCLEOTIDE SEQUENCE [LARGE SCALE GENOMIC DNA]</scope>
    <source>
        <strain evidence="5">cv. Old Blush</strain>
    </source>
</reference>
<evidence type="ECO:0000313" key="5">
    <source>
        <dbReference type="Proteomes" id="UP000238479"/>
    </source>
</evidence>
<feature type="transmembrane region" description="Helical" evidence="1">
    <location>
        <begin position="77"/>
        <end position="95"/>
    </location>
</feature>
<dbReference type="OMA" id="AYMYDYL"/>
<dbReference type="EMBL" id="PDCK01000039">
    <property type="protein sequence ID" value="PRQ59709.1"/>
    <property type="molecule type" value="Genomic_DNA"/>
</dbReference>
<keyword evidence="5" id="KW-1185">Reference proteome</keyword>
<feature type="region of interest" description="Disordered" evidence="2">
    <location>
        <begin position="113"/>
        <end position="216"/>
    </location>
</feature>
<feature type="signal peptide" evidence="3">
    <location>
        <begin position="1"/>
        <end position="22"/>
    </location>
</feature>
<evidence type="ECO:0000313" key="4">
    <source>
        <dbReference type="EMBL" id="PRQ59709.1"/>
    </source>
</evidence>
<protein>
    <recommendedName>
        <fullName evidence="1">HVA22-like protein</fullName>
    </recommendedName>
</protein>
<accession>A0A2P6SM15</accession>
<keyword evidence="3" id="KW-0732">Signal</keyword>
<comment type="subcellular location">
    <subcellularLocation>
        <location evidence="1">Membrane</location>
        <topology evidence="1">Multi-pass membrane protein</topology>
    </subcellularLocation>
</comment>
<gene>
    <name evidence="4" type="ORF">RchiOBHm_Chr1g0373191</name>
</gene>
<name>A0A2P6SM15_ROSCH</name>
<comment type="similarity">
    <text evidence="1">Belongs to the DP1 family.</text>
</comment>
<evidence type="ECO:0000256" key="2">
    <source>
        <dbReference type="SAM" id="MobiDB-lite"/>
    </source>
</evidence>
<dbReference type="PANTHER" id="PTHR12300:SF139">
    <property type="entry name" value="HVA22-LIKE PROTEIN E"/>
    <property type="match status" value="1"/>
</dbReference>
<keyword evidence="1" id="KW-1133">Transmembrane helix</keyword>
<keyword evidence="1" id="KW-0472">Membrane</keyword>
<feature type="compositionally biased region" description="Polar residues" evidence="2">
    <location>
        <begin position="177"/>
        <end position="210"/>
    </location>
</feature>
<comment type="caution">
    <text evidence="4">The sequence shown here is derived from an EMBL/GenBank/DDBJ whole genome shotgun (WGS) entry which is preliminary data.</text>
</comment>
<feature type="transmembrane region" description="Helical" evidence="1">
    <location>
        <begin position="46"/>
        <end position="65"/>
    </location>
</feature>
<dbReference type="GO" id="GO:0016020">
    <property type="term" value="C:membrane"/>
    <property type="evidence" value="ECO:0007669"/>
    <property type="project" value="UniProtKB-SubCell"/>
</dbReference>
<feature type="compositionally biased region" description="Polar residues" evidence="2">
    <location>
        <begin position="134"/>
        <end position="157"/>
    </location>
</feature>